<feature type="domain" description="PhoU" evidence="1">
    <location>
        <begin position="13"/>
        <end position="98"/>
    </location>
</feature>
<dbReference type="GO" id="GO:0045936">
    <property type="term" value="P:negative regulation of phosphate metabolic process"/>
    <property type="evidence" value="ECO:0007669"/>
    <property type="project" value="InterPro"/>
</dbReference>
<dbReference type="SUPFAM" id="SSF109755">
    <property type="entry name" value="PhoU-like"/>
    <property type="match status" value="1"/>
</dbReference>
<dbReference type="EMBL" id="VSSQ01054128">
    <property type="protein sequence ID" value="MPN08109.1"/>
    <property type="molecule type" value="Genomic_DNA"/>
</dbReference>
<gene>
    <name evidence="2" type="primary">phoU_36</name>
    <name evidence="2" type="ORF">SDC9_155387</name>
</gene>
<dbReference type="InterPro" id="IPR038078">
    <property type="entry name" value="PhoU-like_sf"/>
</dbReference>
<comment type="caution">
    <text evidence="2">The sequence shown here is derived from an EMBL/GenBank/DDBJ whole genome shotgun (WGS) entry which is preliminary data.</text>
</comment>
<dbReference type="Pfam" id="PF01895">
    <property type="entry name" value="PhoU"/>
    <property type="match status" value="1"/>
</dbReference>
<dbReference type="Gene3D" id="1.20.58.220">
    <property type="entry name" value="Phosphate transport system protein phou homolog 2, domain 2"/>
    <property type="match status" value="1"/>
</dbReference>
<proteinExistence type="predicted"/>
<evidence type="ECO:0000313" key="2">
    <source>
        <dbReference type="EMBL" id="MPN08109.1"/>
    </source>
</evidence>
<evidence type="ECO:0000259" key="1">
    <source>
        <dbReference type="Pfam" id="PF01895"/>
    </source>
</evidence>
<organism evidence="2">
    <name type="scientific">bioreactor metagenome</name>
    <dbReference type="NCBI Taxonomy" id="1076179"/>
    <lineage>
        <taxon>unclassified sequences</taxon>
        <taxon>metagenomes</taxon>
        <taxon>ecological metagenomes</taxon>
    </lineage>
</organism>
<protein>
    <submittedName>
        <fullName evidence="2">Phosphate-specific transport system accessory protein PhoU</fullName>
    </submittedName>
</protein>
<dbReference type="GO" id="GO:0030643">
    <property type="term" value="P:intracellular phosphate ion homeostasis"/>
    <property type="evidence" value="ECO:0007669"/>
    <property type="project" value="InterPro"/>
</dbReference>
<accession>A0A645F3U9</accession>
<sequence>MGKHGELLETVKIREMAKCVETMLEKSLDAFNEENSAQAGMVFTMDNQVDNIYFTSFELLSKYVAEHPADALYVLHLGTVLRKIERSGDHCNNIMEEIVFYLDARVLKHQKKDK</sequence>
<dbReference type="AlphaFoldDB" id="A0A645F3U9"/>
<dbReference type="PANTHER" id="PTHR42930">
    <property type="entry name" value="PHOSPHATE-SPECIFIC TRANSPORT SYSTEM ACCESSORY PROTEIN PHOU"/>
    <property type="match status" value="1"/>
</dbReference>
<dbReference type="InterPro" id="IPR028366">
    <property type="entry name" value="PhoU"/>
</dbReference>
<name>A0A645F3U9_9ZZZZ</name>
<reference evidence="2" key="1">
    <citation type="submission" date="2019-08" db="EMBL/GenBank/DDBJ databases">
        <authorList>
            <person name="Kucharzyk K."/>
            <person name="Murdoch R.W."/>
            <person name="Higgins S."/>
            <person name="Loffler F."/>
        </authorList>
    </citation>
    <scope>NUCLEOTIDE SEQUENCE</scope>
</reference>
<dbReference type="PANTHER" id="PTHR42930:SF3">
    <property type="entry name" value="PHOSPHATE-SPECIFIC TRANSPORT SYSTEM ACCESSORY PROTEIN PHOU"/>
    <property type="match status" value="1"/>
</dbReference>
<dbReference type="InterPro" id="IPR026022">
    <property type="entry name" value="PhoU_dom"/>
</dbReference>